<dbReference type="AlphaFoldDB" id="A0A238YHG3"/>
<dbReference type="EC" id="5.4.99.12" evidence="4"/>
<feature type="domain" description="Pseudouridine synthase I TruA alpha/beta" evidence="8">
    <location>
        <begin position="142"/>
        <end position="244"/>
    </location>
</feature>
<dbReference type="FunFam" id="3.30.70.580:FF:000001">
    <property type="entry name" value="tRNA pseudouridine synthase A"/>
    <property type="match status" value="1"/>
</dbReference>
<dbReference type="InterPro" id="IPR020103">
    <property type="entry name" value="PsdUridine_synth_cat_dom_sf"/>
</dbReference>
<keyword evidence="10" id="KW-1185">Reference proteome</keyword>
<comment type="function">
    <text evidence="4">Formation of pseudouridine at positions 38, 39 and 40 in the anticodon stem and loop of transfer RNAs.</text>
</comment>
<dbReference type="NCBIfam" id="TIGR00071">
    <property type="entry name" value="hisT_truA"/>
    <property type="match status" value="1"/>
</dbReference>
<dbReference type="PANTHER" id="PTHR11142:SF0">
    <property type="entry name" value="TRNA PSEUDOURIDINE SYNTHASE-LIKE 1"/>
    <property type="match status" value="1"/>
</dbReference>
<proteinExistence type="inferred from homology"/>
<dbReference type="SUPFAM" id="SSF55120">
    <property type="entry name" value="Pseudouridine synthase"/>
    <property type="match status" value="1"/>
</dbReference>
<dbReference type="InterPro" id="IPR020095">
    <property type="entry name" value="PsdUridine_synth_TruA_C"/>
</dbReference>
<dbReference type="Gene3D" id="3.30.70.580">
    <property type="entry name" value="Pseudouridine synthase I, catalytic domain, N-terminal subdomain"/>
    <property type="match status" value="1"/>
</dbReference>
<dbReference type="GO" id="GO:0160147">
    <property type="term" value="F:tRNA pseudouridine(38-40) synthase activity"/>
    <property type="evidence" value="ECO:0007669"/>
    <property type="project" value="UniProtKB-EC"/>
</dbReference>
<dbReference type="GO" id="GO:0031119">
    <property type="term" value="P:tRNA pseudouridine synthesis"/>
    <property type="evidence" value="ECO:0007669"/>
    <property type="project" value="UniProtKB-UniRule"/>
</dbReference>
<dbReference type="InterPro" id="IPR001406">
    <property type="entry name" value="PsdUridine_synth_TruA"/>
</dbReference>
<feature type="active site" description="Nucleophile" evidence="4 5">
    <location>
        <position position="51"/>
    </location>
</feature>
<dbReference type="HAMAP" id="MF_00171">
    <property type="entry name" value="TruA"/>
    <property type="match status" value="1"/>
</dbReference>
<accession>A0A238YHG3</accession>
<dbReference type="GO" id="GO:0003723">
    <property type="term" value="F:RNA binding"/>
    <property type="evidence" value="ECO:0007669"/>
    <property type="project" value="InterPro"/>
</dbReference>
<dbReference type="CDD" id="cd02570">
    <property type="entry name" value="PseudoU_synth_EcTruA"/>
    <property type="match status" value="1"/>
</dbReference>
<feature type="domain" description="Pseudouridine synthase I TruA alpha/beta" evidence="8">
    <location>
        <begin position="8"/>
        <end position="103"/>
    </location>
</feature>
<comment type="catalytic activity">
    <reaction evidence="4 7">
        <text>uridine(38/39/40) in tRNA = pseudouridine(38/39/40) in tRNA</text>
        <dbReference type="Rhea" id="RHEA:22376"/>
        <dbReference type="Rhea" id="RHEA-COMP:10085"/>
        <dbReference type="Rhea" id="RHEA-COMP:10087"/>
        <dbReference type="ChEBI" id="CHEBI:65314"/>
        <dbReference type="ChEBI" id="CHEBI:65315"/>
        <dbReference type="EC" id="5.4.99.12"/>
    </reaction>
</comment>
<evidence type="ECO:0000256" key="4">
    <source>
        <dbReference type="HAMAP-Rule" id="MF_00171"/>
    </source>
</evidence>
<evidence type="ECO:0000256" key="3">
    <source>
        <dbReference type="ARBA" id="ARBA00023235"/>
    </source>
</evidence>
<evidence type="ECO:0000256" key="2">
    <source>
        <dbReference type="ARBA" id="ARBA00022694"/>
    </source>
</evidence>
<protein>
    <recommendedName>
        <fullName evidence="4">tRNA pseudouridine synthase A</fullName>
        <ecNumber evidence="4">5.4.99.12</ecNumber>
    </recommendedName>
    <alternativeName>
        <fullName evidence="4">tRNA pseudouridine(38-40) synthase</fullName>
    </alternativeName>
    <alternativeName>
        <fullName evidence="4">tRNA pseudouridylate synthase I</fullName>
    </alternativeName>
    <alternativeName>
        <fullName evidence="4">tRNA-uridine isomerase I</fullName>
    </alternativeName>
</protein>
<dbReference type="RefSeq" id="WP_089374893.1">
    <property type="nucleotide sequence ID" value="NZ_FZOA01000002.1"/>
</dbReference>
<gene>
    <name evidence="4" type="primary">truA</name>
    <name evidence="9" type="ORF">SAMN05192560_0603</name>
</gene>
<sequence>MRVALGLEYDGAGFCGWQSQPNGLAVQDTLERALADMAGHPVRVAAAGRTDTGVHALCQVVHFDTTTARPQSAWVRGVNTKLPSTVRVLWAQEVDERFHARFDAFQRSYQYWLVNQPVASAVMAGKVGWFHQPLDLDSMQEAIDYLRGQHDFSAFRAAECQARTPVKTMHRATVRAIGSSFVFEFCANAFLHHQVRNMVGALVYIGKGKYPPQFMPELLAQRDRTLSPPTFAPDGLYLAGVSYDAHWGLPDTERALQFGIG</sequence>
<dbReference type="InterPro" id="IPR020097">
    <property type="entry name" value="PsdUridine_synth_TruA_a/b_dom"/>
</dbReference>
<comment type="similarity">
    <text evidence="1 4 7">Belongs to the tRNA pseudouridine synthase TruA family.</text>
</comment>
<keyword evidence="3 4" id="KW-0413">Isomerase</keyword>
<evidence type="ECO:0000256" key="5">
    <source>
        <dbReference type="PIRSR" id="PIRSR001430-1"/>
    </source>
</evidence>
<comment type="caution">
    <text evidence="4">Lacks conserved residue(s) required for the propagation of feature annotation.</text>
</comment>
<dbReference type="EMBL" id="FZOA01000002">
    <property type="protein sequence ID" value="SNR70510.1"/>
    <property type="molecule type" value="Genomic_DNA"/>
</dbReference>
<dbReference type="InterPro" id="IPR020094">
    <property type="entry name" value="TruA/RsuA/RluB/E/F_N"/>
</dbReference>
<name>A0A238YHG3_9PROT</name>
<dbReference type="Pfam" id="PF01416">
    <property type="entry name" value="PseudoU_synth_1"/>
    <property type="match status" value="2"/>
</dbReference>
<evidence type="ECO:0000256" key="6">
    <source>
        <dbReference type="PIRSR" id="PIRSR001430-2"/>
    </source>
</evidence>
<evidence type="ECO:0000256" key="7">
    <source>
        <dbReference type="RuleBase" id="RU003792"/>
    </source>
</evidence>
<evidence type="ECO:0000313" key="10">
    <source>
        <dbReference type="Proteomes" id="UP000198305"/>
    </source>
</evidence>
<feature type="binding site" evidence="4 6">
    <location>
        <position position="109"/>
    </location>
    <ligand>
        <name>substrate</name>
    </ligand>
</feature>
<evidence type="ECO:0000256" key="1">
    <source>
        <dbReference type="ARBA" id="ARBA00009375"/>
    </source>
</evidence>
<keyword evidence="2 4" id="KW-0819">tRNA processing</keyword>
<dbReference type="PIRSF" id="PIRSF001430">
    <property type="entry name" value="tRNA_psdUrid_synth"/>
    <property type="match status" value="1"/>
</dbReference>
<evidence type="ECO:0000313" key="9">
    <source>
        <dbReference type="EMBL" id="SNR70510.1"/>
    </source>
</evidence>
<organism evidence="9 10">
    <name type="scientific">Methylobacillus rhizosphaerae</name>
    <dbReference type="NCBI Taxonomy" id="551994"/>
    <lineage>
        <taxon>Bacteria</taxon>
        <taxon>Pseudomonadati</taxon>
        <taxon>Pseudomonadota</taxon>
        <taxon>Betaproteobacteria</taxon>
        <taxon>Nitrosomonadales</taxon>
        <taxon>Methylophilaceae</taxon>
        <taxon>Methylobacillus</taxon>
    </lineage>
</organism>
<comment type="subunit">
    <text evidence="4">Homodimer.</text>
</comment>
<dbReference type="PANTHER" id="PTHR11142">
    <property type="entry name" value="PSEUDOURIDYLATE SYNTHASE"/>
    <property type="match status" value="1"/>
</dbReference>
<dbReference type="Gene3D" id="3.30.70.660">
    <property type="entry name" value="Pseudouridine synthase I, catalytic domain, C-terminal subdomain"/>
    <property type="match status" value="1"/>
</dbReference>
<dbReference type="OrthoDB" id="9811823at2"/>
<dbReference type="Proteomes" id="UP000198305">
    <property type="component" value="Unassembled WGS sequence"/>
</dbReference>
<reference evidence="10" key="1">
    <citation type="submission" date="2017-06" db="EMBL/GenBank/DDBJ databases">
        <authorList>
            <person name="Varghese N."/>
            <person name="Submissions S."/>
        </authorList>
    </citation>
    <scope>NUCLEOTIDE SEQUENCE [LARGE SCALE GENOMIC DNA]</scope>
    <source>
        <strain evidence="10">Ca-68</strain>
    </source>
</reference>
<evidence type="ECO:0000259" key="8">
    <source>
        <dbReference type="Pfam" id="PF01416"/>
    </source>
</evidence>